<evidence type="ECO:0000313" key="1">
    <source>
        <dbReference type="EMBL" id="MBA6117178.1"/>
    </source>
</evidence>
<dbReference type="RefSeq" id="WP_176512963.1">
    <property type="nucleotide sequence ID" value="NZ_CP060529.1"/>
</dbReference>
<protein>
    <submittedName>
        <fullName evidence="1">Uncharacterized protein</fullName>
    </submittedName>
</protein>
<gene>
    <name evidence="1" type="ORF">H4C47_15730</name>
</gene>
<evidence type="ECO:0000313" key="2">
    <source>
        <dbReference type="Proteomes" id="UP000553948"/>
    </source>
</evidence>
<name>A0A7W2QJR4_PSEPU</name>
<dbReference type="EMBL" id="JACGDG010000013">
    <property type="protein sequence ID" value="MBA6117178.1"/>
    <property type="molecule type" value="Genomic_DNA"/>
</dbReference>
<proteinExistence type="predicted"/>
<accession>A0A7W2QJR4</accession>
<sequence>MSTDSPSPTDTTTLSPQLFDVPLKVAPAPWLTVDTFEDLQLCMRYALQKASDRYSMETAAQAWFGVVLESLGFLRFTLYEHTKRTLTYESSRAALKDVYDGFLPPPREQGPFFRAVDQANTAPGSDPGLRNISVFNASSHLSIVMDCEEDNVPVAILFFVHCVTDPIAPTKRLNLMFDHLGARFDSVGFSLLRAQVESEHREKLIAVLKKEL</sequence>
<organism evidence="1 2">
    <name type="scientific">Pseudomonas putida</name>
    <name type="common">Arthrobacter siderocapsulatus</name>
    <dbReference type="NCBI Taxonomy" id="303"/>
    <lineage>
        <taxon>Bacteria</taxon>
        <taxon>Pseudomonadati</taxon>
        <taxon>Pseudomonadota</taxon>
        <taxon>Gammaproteobacteria</taxon>
        <taxon>Pseudomonadales</taxon>
        <taxon>Pseudomonadaceae</taxon>
        <taxon>Pseudomonas</taxon>
    </lineage>
</organism>
<reference evidence="1 2" key="1">
    <citation type="submission" date="2020-07" db="EMBL/GenBank/DDBJ databases">
        <title>Diversity of carbapenemase encoding genes among Pseudomonas putida group clinical isolates in a tertiary Brazilian hospital.</title>
        <authorList>
            <person name="Alberto-Lei F."/>
            <person name="Nodari C.S."/>
            <person name="Streling A.P."/>
            <person name="Paulino J.T."/>
            <person name="Bessa-Neto F.O."/>
            <person name="Cayo R."/>
            <person name="Gales A.C."/>
        </authorList>
    </citation>
    <scope>NUCLEOTIDE SEQUENCE [LARGE SCALE GENOMIC DNA]</scope>
    <source>
        <strain evidence="1 2">12464</strain>
    </source>
</reference>
<comment type="caution">
    <text evidence="1">The sequence shown here is derived from an EMBL/GenBank/DDBJ whole genome shotgun (WGS) entry which is preliminary data.</text>
</comment>
<dbReference type="AlphaFoldDB" id="A0A7W2QJR4"/>
<dbReference type="Proteomes" id="UP000553948">
    <property type="component" value="Unassembled WGS sequence"/>
</dbReference>